<feature type="region of interest" description="Disordered" evidence="4">
    <location>
        <begin position="143"/>
        <end position="166"/>
    </location>
</feature>
<feature type="coiled-coil region" evidence="3">
    <location>
        <begin position="1507"/>
        <end position="1541"/>
    </location>
</feature>
<feature type="region of interest" description="Disordered" evidence="4">
    <location>
        <begin position="105"/>
        <end position="125"/>
    </location>
</feature>
<feature type="compositionally biased region" description="Basic and acidic residues" evidence="4">
    <location>
        <begin position="146"/>
        <end position="156"/>
    </location>
</feature>
<evidence type="ECO:0000256" key="1">
    <source>
        <dbReference type="ARBA" id="ARBA00023054"/>
    </source>
</evidence>
<reference evidence="6 7" key="1">
    <citation type="journal article" date="2019" name="Nat. Plants">
        <title>Genome sequencing of Musa balbisiana reveals subgenome evolution and function divergence in polyploid bananas.</title>
        <authorList>
            <person name="Yao X."/>
        </authorList>
    </citation>
    <scope>NUCLEOTIDE SEQUENCE [LARGE SCALE GENOMIC DNA]</scope>
    <source>
        <strain evidence="7">cv. DH-PKW</strain>
        <tissue evidence="6">Leaves</tissue>
    </source>
</reference>
<feature type="region of interest" description="Disordered" evidence="4">
    <location>
        <begin position="178"/>
        <end position="216"/>
    </location>
</feature>
<comment type="caution">
    <text evidence="6">The sequence shown here is derived from an EMBL/GenBank/DDBJ whole genome shotgun (WGS) entry which is preliminary data.</text>
</comment>
<feature type="coiled-coil region" evidence="3">
    <location>
        <begin position="407"/>
        <end position="455"/>
    </location>
</feature>
<dbReference type="InterPro" id="IPR011684">
    <property type="entry name" value="NAB"/>
</dbReference>
<dbReference type="Proteomes" id="UP000317650">
    <property type="component" value="Chromosome 6"/>
</dbReference>
<organism evidence="6 7">
    <name type="scientific">Musa balbisiana</name>
    <name type="common">Banana</name>
    <dbReference type="NCBI Taxonomy" id="52838"/>
    <lineage>
        <taxon>Eukaryota</taxon>
        <taxon>Viridiplantae</taxon>
        <taxon>Streptophyta</taxon>
        <taxon>Embryophyta</taxon>
        <taxon>Tracheophyta</taxon>
        <taxon>Spermatophyta</taxon>
        <taxon>Magnoliopsida</taxon>
        <taxon>Liliopsida</taxon>
        <taxon>Zingiberales</taxon>
        <taxon>Musaceae</taxon>
        <taxon>Musa</taxon>
    </lineage>
</organism>
<feature type="coiled-coil region" evidence="3">
    <location>
        <begin position="1080"/>
        <end position="1128"/>
    </location>
</feature>
<proteinExistence type="inferred from homology"/>
<dbReference type="STRING" id="52838.A0A4S8IQM6"/>
<feature type="coiled-coil region" evidence="3">
    <location>
        <begin position="302"/>
        <end position="364"/>
    </location>
</feature>
<dbReference type="GO" id="GO:0005886">
    <property type="term" value="C:plasma membrane"/>
    <property type="evidence" value="ECO:0007669"/>
    <property type="project" value="TreeGrafter"/>
</dbReference>
<evidence type="ECO:0000313" key="6">
    <source>
        <dbReference type="EMBL" id="THU50885.1"/>
    </source>
</evidence>
<sequence>MANFSHVEPIHLYSWWASHISPNNSKWIQENLKGMNDKVKAMINLIEEDADSFARRAEMYYKKRPELMNLVEDFYWGYHALAERYEHSTRALRHAHQTMAEAFPNQIPSSFPDESPYGLSGDEVKPHSSEMVLPVHSLIQSDQFDSDAKGSHRSQSEESDQFSSKKGLKQYNEMLATGKGEAHANSSERKVKSVKPLEEESKNFENKGHRSDQEANVKRDANKVIKNLQLDISQLSPDIHVLKDQIMEESKCANNAENEVQSLKGTLSKLNSEKDAALLQYQVSLERISSLELLLSNTQHDLQKISDDLVKEAKKLKHAEELNQSLQLGLDTLENKAKMQEHEINQKQEELEKLQTTLQDKYQQFLEAEMALVSSEKKYIKSQEEAKLLGQEFQKGIEKLRNVEQCNMGLEEQICKLKDEINSLNEQNLHSTLMINGLQDDILLLKEKKKELGDEIRLLLGENKVISQELYYLKEEKNDFEWRYEDLMEKMQAVIIFSESLKAAIKDLQNGNCELKEVCKKYEAERELLVENLKDMDKVSEKNIVLERFLSDANVELEALGEKVVALEKSQESLKGEISIFVNERTSVASQFKILSENLQVLSAKNTFLENSLSDASREVEGLRSKVKKFEELCQFLDDQNSGLLAEKYALVSQVKSVTTNLENVEHRFEELMDEYLSLSGERDLMINQVKELGDILKIEKQQHDTITQSYKHLLGTSENQISLLQEENQHKEKELQAEQHNLIRELMENFILGKCLSDLKERNLVLSLEGQKYLKACRNAETLVSKLEQEKLIYMRNIMSLTRNSEKLSDRIHLLYKALNLHKEFISVEEIQDEVCLDIIISELERLLNSASEAESNYQQSQLERSVLVTLMRNTGLDVINIRLQTYSLERELEMKNEELFVLEHEKHELLERNEQLMRYMEASNQREEVLKTEIKVLHMQLADMQEDNRTTRCELVKLLEEKMSLSQEFYNLRQQYNILGEEHNEVLVEAMQLDHLYSFFKSLHAERIIELKSLGCDLDSLHVIKNDLSSEISRLNEKMKVLEVEKMHFSDSVTYLEEELRNHLLILEFDLNTVTILFEELDLQIETKKNELIEKEKLLSESNKKVKSTQEKNMELNRLLEALQLNNIETKLIQKEMQKKVSNLSQVVTDNYEEIRFLGEENKIKQRDIDEMHRSVEVLVSREEQLTSELQKRKSEIVQCEGELTAMLNDIHFLTVSAALQDEKVHEQIVEGEISAMVRKEILAAELSLSKKLMEELKNKLHDLEGENRGLKANLDIYLFMLKSLWDGVASIEEQIMSISKLKLLIKHAKEDMSLMSHQYCDSNQPNEKPMGTKAAGVLLMEKLIDKVVVLQKVIIDITNLLEQERLDSGASSEAARKEVEILKTKALPVLIHDAQSIDKLDLHQRSLESKQEWNKRVLRRLDSDAQRLSDLKRNIGELNMRMSSQKEKLPASYGHDIIKEQLKETEGSMLELIDANSRLKMMAKDCSSHDDRTIGPEDKCDTERRQISEQVKLQSEKVARLELKLQKIQYDLMRIEEEVHENRQGKTARRNRVALRDYLYGRRDNYMHRNVSLLCGCIRISGS</sequence>
<feature type="coiled-coil region" evidence="3">
    <location>
        <begin position="239"/>
        <end position="273"/>
    </location>
</feature>
<dbReference type="EMBL" id="PYDT01000009">
    <property type="protein sequence ID" value="THU50885.1"/>
    <property type="molecule type" value="Genomic_DNA"/>
</dbReference>
<feature type="coiled-coil region" evidence="3">
    <location>
        <begin position="838"/>
        <end position="865"/>
    </location>
</feature>
<accession>A0A4S8IQM6</accession>
<name>A0A4S8IQM6_MUSBA</name>
<feature type="compositionally biased region" description="Basic and acidic residues" evidence="4">
    <location>
        <begin position="180"/>
        <end position="216"/>
    </location>
</feature>
<protein>
    <recommendedName>
        <fullName evidence="5">NAB domain-containing protein</fullName>
    </recommendedName>
</protein>
<evidence type="ECO:0000259" key="5">
    <source>
        <dbReference type="PROSITE" id="PS51774"/>
    </source>
</evidence>
<dbReference type="PANTHER" id="PTHR32258">
    <property type="entry name" value="PROTEIN NETWORKED 4A"/>
    <property type="match status" value="1"/>
</dbReference>
<feature type="coiled-coil region" evidence="3">
    <location>
        <begin position="519"/>
        <end position="682"/>
    </location>
</feature>
<dbReference type="PROSITE" id="PS51774">
    <property type="entry name" value="NAB"/>
    <property type="match status" value="1"/>
</dbReference>
<feature type="coiled-coil region" evidence="3">
    <location>
        <begin position="1242"/>
        <end position="1276"/>
    </location>
</feature>
<keyword evidence="7" id="KW-1185">Reference proteome</keyword>
<dbReference type="InterPro" id="IPR051861">
    <property type="entry name" value="NET_actin-binding_domain"/>
</dbReference>
<dbReference type="Gene3D" id="1.20.5.340">
    <property type="match status" value="1"/>
</dbReference>
<feature type="domain" description="NAB" evidence="5">
    <location>
        <begin position="12"/>
        <end position="92"/>
    </location>
</feature>
<evidence type="ECO:0000256" key="2">
    <source>
        <dbReference type="ARBA" id="ARBA00038006"/>
    </source>
</evidence>
<dbReference type="PANTHER" id="PTHR32258:SF6">
    <property type="entry name" value="PROTEIN NETWORKED 1A"/>
    <property type="match status" value="1"/>
</dbReference>
<feature type="coiled-coil region" evidence="3">
    <location>
        <begin position="715"/>
        <end position="742"/>
    </location>
</feature>
<evidence type="ECO:0000256" key="4">
    <source>
        <dbReference type="SAM" id="MobiDB-lite"/>
    </source>
</evidence>
<evidence type="ECO:0000313" key="7">
    <source>
        <dbReference type="Proteomes" id="UP000317650"/>
    </source>
</evidence>
<evidence type="ECO:0000256" key="3">
    <source>
        <dbReference type="SAM" id="Coils"/>
    </source>
</evidence>
<comment type="similarity">
    <text evidence="2">Belongs to the NET family.</text>
</comment>
<dbReference type="GO" id="GO:0051015">
    <property type="term" value="F:actin filament binding"/>
    <property type="evidence" value="ECO:0007669"/>
    <property type="project" value="TreeGrafter"/>
</dbReference>
<dbReference type="Pfam" id="PF07765">
    <property type="entry name" value="KIP1"/>
    <property type="match status" value="1"/>
</dbReference>
<gene>
    <name evidence="6" type="ORF">C4D60_Mb06t25080</name>
</gene>
<keyword evidence="1 3" id="KW-0175">Coiled coil</keyword>